<dbReference type="Proteomes" id="UP000238362">
    <property type="component" value="Unassembled WGS sequence"/>
</dbReference>
<dbReference type="RefSeq" id="WP_106178438.1">
    <property type="nucleotide sequence ID" value="NZ_PVNH01000004.1"/>
</dbReference>
<evidence type="ECO:0000313" key="4">
    <source>
        <dbReference type="Proteomes" id="UP000238362"/>
    </source>
</evidence>
<feature type="transmembrane region" description="Helical" evidence="1">
    <location>
        <begin position="104"/>
        <end position="128"/>
    </location>
</feature>
<keyword evidence="1" id="KW-1133">Transmembrane helix</keyword>
<dbReference type="Pfam" id="PF11181">
    <property type="entry name" value="YflT"/>
    <property type="match status" value="1"/>
</dbReference>
<keyword evidence="1" id="KW-0812">Transmembrane</keyword>
<protein>
    <recommendedName>
        <fullName evidence="2">General stress protein 17M-like domain-containing protein</fullName>
    </recommendedName>
</protein>
<dbReference type="AlphaFoldDB" id="A0A2T0LWE5"/>
<evidence type="ECO:0000259" key="2">
    <source>
        <dbReference type="Pfam" id="PF11181"/>
    </source>
</evidence>
<evidence type="ECO:0000313" key="3">
    <source>
        <dbReference type="EMBL" id="PRX48343.1"/>
    </source>
</evidence>
<dbReference type="InterPro" id="IPR025889">
    <property type="entry name" value="GSP17M-like_dom"/>
</dbReference>
<sequence length="173" mass="18689">MTTAFTRTAFTGTTRMPQLPTMPTGWPIGSYDSYEEAQRAVDHLADSDFPVHDVTIVGVEPMLVERVAARLTWSKVLSSGAMSGAWFGLFVGLLLSLFTPGAGFLPIVIGLVSGIGFGLVFAATGYAATRGRRDFVSHSQLVARRYDVLCQPRHAESGRDLLAKLAMRSTYAS</sequence>
<evidence type="ECO:0000256" key="1">
    <source>
        <dbReference type="SAM" id="Phobius"/>
    </source>
</evidence>
<keyword evidence="1" id="KW-0472">Membrane</keyword>
<feature type="domain" description="General stress protein 17M-like" evidence="2">
    <location>
        <begin position="28"/>
        <end position="101"/>
    </location>
</feature>
<keyword evidence="4" id="KW-1185">Reference proteome</keyword>
<feature type="transmembrane region" description="Helical" evidence="1">
    <location>
        <begin position="76"/>
        <end position="98"/>
    </location>
</feature>
<organism evidence="3 4">
    <name type="scientific">Prauserella shujinwangii</name>
    <dbReference type="NCBI Taxonomy" id="1453103"/>
    <lineage>
        <taxon>Bacteria</taxon>
        <taxon>Bacillati</taxon>
        <taxon>Actinomycetota</taxon>
        <taxon>Actinomycetes</taxon>
        <taxon>Pseudonocardiales</taxon>
        <taxon>Pseudonocardiaceae</taxon>
        <taxon>Prauserella</taxon>
    </lineage>
</organism>
<proteinExistence type="predicted"/>
<dbReference type="OrthoDB" id="3381462at2"/>
<name>A0A2T0LWE5_9PSEU</name>
<dbReference type="EMBL" id="PVNH01000004">
    <property type="protein sequence ID" value="PRX48343.1"/>
    <property type="molecule type" value="Genomic_DNA"/>
</dbReference>
<reference evidence="3 4" key="1">
    <citation type="submission" date="2018-03" db="EMBL/GenBank/DDBJ databases">
        <title>Genomic Encyclopedia of Type Strains, Phase III (KMG-III): the genomes of soil and plant-associated and newly described type strains.</title>
        <authorList>
            <person name="Whitman W."/>
        </authorList>
    </citation>
    <scope>NUCLEOTIDE SEQUENCE [LARGE SCALE GENOMIC DNA]</scope>
    <source>
        <strain evidence="3 4">CGMCC 4.7125</strain>
    </source>
</reference>
<gene>
    <name evidence="3" type="ORF">B0I33_104159</name>
</gene>
<comment type="caution">
    <text evidence="3">The sequence shown here is derived from an EMBL/GenBank/DDBJ whole genome shotgun (WGS) entry which is preliminary data.</text>
</comment>
<accession>A0A2T0LWE5</accession>